<sequence length="159" mass="18621">MPPKRGKDDQGHRQHSKRTKSEDDHYHKRPAIEVNWAIPKEKAKSIYKDVHAIEYSQALYQRAREDTNPQQTPLPDPQHRTPIYQIKKFKDLLAADQNRPSASLRSLFNEIKRKSTTVQDVRYTLAHLEQNFNEEDQNIAVVLSRSENDEILSSMKMND</sequence>
<dbReference type="GeneID" id="29114245"/>
<keyword evidence="3" id="KW-1185">Reference proteome</keyword>
<protein>
    <submittedName>
        <fullName evidence="2">Uncharacterized protein</fullName>
    </submittedName>
</protein>
<dbReference type="Proteomes" id="UP000077248">
    <property type="component" value="Unassembled WGS sequence"/>
</dbReference>
<dbReference type="EMBL" id="KV441485">
    <property type="protein sequence ID" value="OAG17737.1"/>
    <property type="molecule type" value="Genomic_DNA"/>
</dbReference>
<reference evidence="2 3" key="1">
    <citation type="submission" date="2016-05" db="EMBL/GenBank/DDBJ databases">
        <title>Comparative analysis of secretome profiles of manganese(II)-oxidizing ascomycete fungi.</title>
        <authorList>
            <consortium name="DOE Joint Genome Institute"/>
            <person name="Zeiner C.A."/>
            <person name="Purvine S.O."/>
            <person name="Zink E.M."/>
            <person name="Wu S."/>
            <person name="Pasa-Tolic L."/>
            <person name="Chaput D.L."/>
            <person name="Haridas S."/>
            <person name="Grigoriev I.V."/>
            <person name="Santelli C.M."/>
            <person name="Hansel C.M."/>
        </authorList>
    </citation>
    <scope>NUCLEOTIDE SEQUENCE [LARGE SCALE GENOMIC DNA]</scope>
    <source>
        <strain evidence="2 3">SRC1lrK2f</strain>
    </source>
</reference>
<dbReference type="AlphaFoldDB" id="A0A177DET3"/>
<dbReference type="KEGG" id="aalt:CC77DRAFT_1063741"/>
<feature type="compositionally biased region" description="Basic and acidic residues" evidence="1">
    <location>
        <begin position="1"/>
        <end position="12"/>
    </location>
</feature>
<organism evidence="2 3">
    <name type="scientific">Alternaria alternata</name>
    <name type="common">Alternaria rot fungus</name>
    <name type="synonym">Torula alternata</name>
    <dbReference type="NCBI Taxonomy" id="5599"/>
    <lineage>
        <taxon>Eukaryota</taxon>
        <taxon>Fungi</taxon>
        <taxon>Dikarya</taxon>
        <taxon>Ascomycota</taxon>
        <taxon>Pezizomycotina</taxon>
        <taxon>Dothideomycetes</taxon>
        <taxon>Pleosporomycetidae</taxon>
        <taxon>Pleosporales</taxon>
        <taxon>Pleosporineae</taxon>
        <taxon>Pleosporaceae</taxon>
        <taxon>Alternaria</taxon>
        <taxon>Alternaria sect. Alternaria</taxon>
        <taxon>Alternaria alternata complex</taxon>
    </lineage>
</organism>
<evidence type="ECO:0000313" key="3">
    <source>
        <dbReference type="Proteomes" id="UP000077248"/>
    </source>
</evidence>
<name>A0A177DET3_ALTAL</name>
<evidence type="ECO:0000256" key="1">
    <source>
        <dbReference type="SAM" id="MobiDB-lite"/>
    </source>
</evidence>
<gene>
    <name evidence="2" type="ORF">CC77DRAFT_1063741</name>
</gene>
<feature type="region of interest" description="Disordered" evidence="1">
    <location>
        <begin position="1"/>
        <end position="31"/>
    </location>
</feature>
<evidence type="ECO:0000313" key="2">
    <source>
        <dbReference type="EMBL" id="OAG17737.1"/>
    </source>
</evidence>
<proteinExistence type="predicted"/>
<dbReference type="VEuPathDB" id="FungiDB:CC77DRAFT_1063741"/>
<dbReference type="RefSeq" id="XP_018383158.1">
    <property type="nucleotide sequence ID" value="XM_018528651.1"/>
</dbReference>
<accession>A0A177DET3</accession>